<evidence type="ECO:0000313" key="2">
    <source>
        <dbReference type="Proteomes" id="UP001652626"/>
    </source>
</evidence>
<proteinExistence type="predicted"/>
<evidence type="ECO:0000256" key="1">
    <source>
        <dbReference type="SAM" id="MobiDB-lite"/>
    </source>
</evidence>
<reference evidence="3 4" key="1">
    <citation type="submission" date="2025-05" db="UniProtKB">
        <authorList>
            <consortium name="RefSeq"/>
        </authorList>
    </citation>
    <scope>IDENTIFICATION</scope>
    <source>
        <tissue evidence="3 4">Whole body</tissue>
    </source>
</reference>
<dbReference type="OMA" id="GWYSKKD"/>
<protein>
    <submittedName>
        <fullName evidence="3 4">Uncharacterized protein LOC113398901</fullName>
    </submittedName>
</protein>
<dbReference type="GeneID" id="113398901"/>
<dbReference type="Proteomes" id="UP001652626">
    <property type="component" value="Chromosome 9"/>
</dbReference>
<evidence type="ECO:0000313" key="3">
    <source>
        <dbReference type="RefSeq" id="XP_026493630.2"/>
    </source>
</evidence>
<dbReference type="RefSeq" id="XP_064071940.1">
    <property type="nucleotide sequence ID" value="XM_064215870.1"/>
</dbReference>
<gene>
    <name evidence="3 4" type="primary">LOC113398901</name>
</gene>
<organism evidence="2 3">
    <name type="scientific">Vanessa tameamea</name>
    <name type="common">Kamehameha butterfly</name>
    <dbReference type="NCBI Taxonomy" id="334116"/>
    <lineage>
        <taxon>Eukaryota</taxon>
        <taxon>Metazoa</taxon>
        <taxon>Ecdysozoa</taxon>
        <taxon>Arthropoda</taxon>
        <taxon>Hexapoda</taxon>
        <taxon>Insecta</taxon>
        <taxon>Pterygota</taxon>
        <taxon>Neoptera</taxon>
        <taxon>Endopterygota</taxon>
        <taxon>Lepidoptera</taxon>
        <taxon>Glossata</taxon>
        <taxon>Ditrysia</taxon>
        <taxon>Papilionoidea</taxon>
        <taxon>Nymphalidae</taxon>
        <taxon>Nymphalinae</taxon>
        <taxon>Vanessa</taxon>
    </lineage>
</organism>
<keyword evidence="2" id="KW-1185">Reference proteome</keyword>
<dbReference type="OrthoDB" id="7492839at2759"/>
<dbReference type="AlphaFoldDB" id="A0A8B8I9E6"/>
<name>A0A8B8I9E6_VANTA</name>
<feature type="region of interest" description="Disordered" evidence="1">
    <location>
        <begin position="318"/>
        <end position="347"/>
    </location>
</feature>
<accession>A0A8B8I9E6</accession>
<evidence type="ECO:0000313" key="4">
    <source>
        <dbReference type="RefSeq" id="XP_064071940.1"/>
    </source>
</evidence>
<sequence>MNQGWYSKKDVIQDLTTATGKSVCDLNEEYVIMGKNPPPCHMANEEEEEMQIATLYGGRKPSDHTDIGKPDLMGITQMIRMVDQFYERPSIENRTNGDRKQVTSAVVSISKLNPDVVEFVPLNKKLPNKLDKEGLNCITEDVIKNKDVSYESEKSDKRGEQIKKSIDINNIKEINKNNNCHSNSSGCIDISRLSSLEMQEMRQKLKTKISATSNTNCVKVKRERNLAIATLVKLHCQPPNIAVSGEDKIELKAPDYYQKSLSSHEKDSEMKESIKKSCIIPDAALERTVIITKKPEFNENLEHVVDSNSNQLYVVKEPNATTSKRQDDNKKQPGHSTLCPAKENSEDIPKEVRESIVKVENWFNSPSKKQKGSSFYLGPVTFKKKVSCKPMSPISIDSENSNAQKSEIFVPSAFANQLSKKYMERSKAREAREQDIWTKIELELKAKDEKIKNQAHVIA</sequence>
<dbReference type="RefSeq" id="XP_026493630.2">
    <property type="nucleotide sequence ID" value="XM_026637845.2"/>
</dbReference>